<dbReference type="Pfam" id="PF00441">
    <property type="entry name" value="Acyl-CoA_dh_1"/>
    <property type="match status" value="1"/>
</dbReference>
<dbReference type="GO" id="GO:0005737">
    <property type="term" value="C:cytoplasm"/>
    <property type="evidence" value="ECO:0007669"/>
    <property type="project" value="TreeGrafter"/>
</dbReference>
<evidence type="ECO:0000256" key="2">
    <source>
        <dbReference type="ARBA" id="ARBA00009347"/>
    </source>
</evidence>
<dbReference type="Gene3D" id="2.40.110.10">
    <property type="entry name" value="Butyryl-CoA Dehydrogenase, subunit A, domain 2"/>
    <property type="match status" value="1"/>
</dbReference>
<evidence type="ECO:0000313" key="7">
    <source>
        <dbReference type="EMBL" id="OLQ09215.1"/>
    </source>
</evidence>
<evidence type="ECO:0000256" key="3">
    <source>
        <dbReference type="ARBA" id="ARBA00022630"/>
    </source>
</evidence>
<dbReference type="InterPro" id="IPR036400">
    <property type="entry name" value="Cyt_B5-like_heme/steroid_sf"/>
</dbReference>
<dbReference type="Gene3D" id="1.20.140.10">
    <property type="entry name" value="Butyryl-CoA Dehydrogenase, subunit A, domain 3"/>
    <property type="match status" value="1"/>
</dbReference>
<protein>
    <submittedName>
        <fullName evidence="7">Short-chain specific acyl-CoA dehydrogenase, mitochondrial</fullName>
    </submittedName>
</protein>
<dbReference type="Proteomes" id="UP000186817">
    <property type="component" value="Unassembled WGS sequence"/>
</dbReference>
<proteinExistence type="inferred from homology"/>
<dbReference type="InterPro" id="IPR006091">
    <property type="entry name" value="Acyl-CoA_Oxase/DH_mid-dom"/>
</dbReference>
<keyword evidence="3" id="KW-0285">Flavoprotein</keyword>
<dbReference type="AlphaFoldDB" id="A0A1Q9EP49"/>
<dbReference type="InterPro" id="IPR001199">
    <property type="entry name" value="Cyt_B5-like_heme/steroid-bd"/>
</dbReference>
<dbReference type="InterPro" id="IPR046373">
    <property type="entry name" value="Acyl-CoA_Oxase/DH_mid-dom_sf"/>
</dbReference>
<dbReference type="SMART" id="SM01117">
    <property type="entry name" value="Cyt-b5"/>
    <property type="match status" value="1"/>
</dbReference>
<keyword evidence="5" id="KW-0560">Oxidoreductase</keyword>
<comment type="cofactor">
    <cofactor evidence="1">
        <name>FAD</name>
        <dbReference type="ChEBI" id="CHEBI:57692"/>
    </cofactor>
</comment>
<dbReference type="OrthoDB" id="260519at2759"/>
<dbReference type="EMBL" id="LSRX01000102">
    <property type="protein sequence ID" value="OLQ09215.1"/>
    <property type="molecule type" value="Genomic_DNA"/>
</dbReference>
<evidence type="ECO:0000313" key="8">
    <source>
        <dbReference type="Proteomes" id="UP000186817"/>
    </source>
</evidence>
<sequence length="740" mass="80077">MASFTAEEVAKHCSEGDLWIVIDGDVYDLSKFASLHPGGIPPLLDPAVAGKDATELFFGLHRASVLKEPKYGRLKIGTLSGAAEAAAKVTKKKKPAGQSSVAAHIPYGEAMGTWRKFSPYYKESHERLRAAVREFMDKEIKPHCKEWDDNGTLPTREIDILVGSAGIFAALVAGEEGAAELFAQHGISLPGGISAKEWDYFHALVLNEEIRRGVNGCYGVSDGLIGGVSIGLPPLLKFGTKEMIEKYAVPIIKGEKRICLAISEPYAGSDVAQIRTTAEMAPDGSWHVNGVKKWITGGMVADYFTTLVRTAEHGPCMLLLDRGDGSTLSTKPIKTSYSPAAATSYVEIYRNVVPKENLIGKPGMGFMQTMANFNFVFGKALIQQPVIRYKLAEMAAAIESLHSMLEDLTYQMNNMSTSEINRDLAGPIALLKYKQTRVATVVSDNACQIFGGRAITASGMGFIVEKFQKSFKFQAILGGSEEIMADFAIRQAMRQTQDMPASRYGLKDEEVRDRAEALASQIMAWPAQFAFWRLRLWLFRAYKQDSTSELSHDVRDGLNVGSPVGLCVSPALAGGLAKSVGARGHFLAPVDATPLRAERSDPKYGCSALEGPGGLQACADATEIALKDKTFVRDHFADAVHCLAAIADTADKDEVDLLSGLLASPEVRRMAPRFDGEKLHAGSMAGLGDSLLAPWANQVPGRSEDTENSLGPSFAQWDHLRCTDESFRAAVGDYADYAGA</sequence>
<dbReference type="GO" id="GO:0050660">
    <property type="term" value="F:flavin adenine dinucleotide binding"/>
    <property type="evidence" value="ECO:0007669"/>
    <property type="project" value="InterPro"/>
</dbReference>
<dbReference type="InterPro" id="IPR050741">
    <property type="entry name" value="Acyl-CoA_dehydrogenase"/>
</dbReference>
<dbReference type="InterPro" id="IPR013786">
    <property type="entry name" value="AcylCoA_DH/ox_N"/>
</dbReference>
<dbReference type="PANTHER" id="PTHR48083:SF28">
    <property type="entry name" value="ACYL-COA DEHYDROGENASE FAMILY PROTEIN (AFU_ORTHOLOGUE AFUA_6G10880)-RELATED"/>
    <property type="match status" value="1"/>
</dbReference>
<gene>
    <name evidence="7" type="primary">Acads</name>
    <name evidence="7" type="ORF">AK812_SmicGene7202</name>
</gene>
<keyword evidence="8" id="KW-1185">Reference proteome</keyword>
<dbReference type="PANTHER" id="PTHR48083">
    <property type="entry name" value="MEDIUM-CHAIN SPECIFIC ACYL-COA DEHYDROGENASE, MITOCHONDRIAL-RELATED"/>
    <property type="match status" value="1"/>
</dbReference>
<evidence type="ECO:0000259" key="6">
    <source>
        <dbReference type="PROSITE" id="PS50255"/>
    </source>
</evidence>
<dbReference type="InterPro" id="IPR036250">
    <property type="entry name" value="AcylCo_DH-like_C"/>
</dbReference>
<evidence type="ECO:0000256" key="4">
    <source>
        <dbReference type="ARBA" id="ARBA00022827"/>
    </source>
</evidence>
<dbReference type="Pfam" id="PF02771">
    <property type="entry name" value="Acyl-CoA_dh_N"/>
    <property type="match status" value="1"/>
</dbReference>
<dbReference type="Gene3D" id="1.10.540.10">
    <property type="entry name" value="Acyl-CoA dehydrogenase/oxidase, N-terminal domain"/>
    <property type="match status" value="1"/>
</dbReference>
<dbReference type="GO" id="GO:0003995">
    <property type="term" value="F:acyl-CoA dehydrogenase activity"/>
    <property type="evidence" value="ECO:0007669"/>
    <property type="project" value="TreeGrafter"/>
</dbReference>
<dbReference type="Pfam" id="PF02770">
    <property type="entry name" value="Acyl-CoA_dh_M"/>
    <property type="match status" value="1"/>
</dbReference>
<dbReference type="Gene3D" id="3.10.120.10">
    <property type="entry name" value="Cytochrome b5-like heme/steroid binding domain"/>
    <property type="match status" value="1"/>
</dbReference>
<dbReference type="SUPFAM" id="SSF56645">
    <property type="entry name" value="Acyl-CoA dehydrogenase NM domain-like"/>
    <property type="match status" value="1"/>
</dbReference>
<dbReference type="Pfam" id="PF00173">
    <property type="entry name" value="Cyt-b5"/>
    <property type="match status" value="1"/>
</dbReference>
<keyword evidence="4" id="KW-0274">FAD</keyword>
<name>A0A1Q9EP49_SYMMI</name>
<comment type="similarity">
    <text evidence="2">Belongs to the acyl-CoA dehydrogenase family.</text>
</comment>
<feature type="domain" description="Cytochrome b5 heme-binding" evidence="6">
    <location>
        <begin position="1"/>
        <end position="80"/>
    </location>
</feature>
<dbReference type="InterPro" id="IPR037069">
    <property type="entry name" value="AcylCoA_DH/ox_N_sf"/>
</dbReference>
<dbReference type="GO" id="GO:0033539">
    <property type="term" value="P:fatty acid beta-oxidation using acyl-CoA dehydrogenase"/>
    <property type="evidence" value="ECO:0007669"/>
    <property type="project" value="TreeGrafter"/>
</dbReference>
<dbReference type="SUPFAM" id="SSF55856">
    <property type="entry name" value="Cytochrome b5-like heme/steroid binding domain"/>
    <property type="match status" value="1"/>
</dbReference>
<dbReference type="InterPro" id="IPR009075">
    <property type="entry name" value="AcylCo_DH/oxidase_C"/>
</dbReference>
<dbReference type="PROSITE" id="PS50255">
    <property type="entry name" value="CYTOCHROME_B5_2"/>
    <property type="match status" value="1"/>
</dbReference>
<comment type="caution">
    <text evidence="7">The sequence shown here is derived from an EMBL/GenBank/DDBJ whole genome shotgun (WGS) entry which is preliminary data.</text>
</comment>
<evidence type="ECO:0000256" key="1">
    <source>
        <dbReference type="ARBA" id="ARBA00001974"/>
    </source>
</evidence>
<accession>A0A1Q9EP49</accession>
<reference evidence="7 8" key="1">
    <citation type="submission" date="2016-02" db="EMBL/GenBank/DDBJ databases">
        <title>Genome analysis of coral dinoflagellate symbionts highlights evolutionary adaptations to a symbiotic lifestyle.</title>
        <authorList>
            <person name="Aranda M."/>
            <person name="Li Y."/>
            <person name="Liew Y.J."/>
            <person name="Baumgarten S."/>
            <person name="Simakov O."/>
            <person name="Wilson M."/>
            <person name="Piel J."/>
            <person name="Ashoor H."/>
            <person name="Bougouffa S."/>
            <person name="Bajic V.B."/>
            <person name="Ryu T."/>
            <person name="Ravasi T."/>
            <person name="Bayer T."/>
            <person name="Micklem G."/>
            <person name="Kim H."/>
            <person name="Bhak J."/>
            <person name="Lajeunesse T.C."/>
            <person name="Voolstra C.R."/>
        </authorList>
    </citation>
    <scope>NUCLEOTIDE SEQUENCE [LARGE SCALE GENOMIC DNA]</scope>
    <source>
        <strain evidence="7 8">CCMP2467</strain>
    </source>
</reference>
<evidence type="ECO:0000256" key="5">
    <source>
        <dbReference type="ARBA" id="ARBA00023002"/>
    </source>
</evidence>
<organism evidence="7 8">
    <name type="scientific">Symbiodinium microadriaticum</name>
    <name type="common">Dinoflagellate</name>
    <name type="synonym">Zooxanthella microadriatica</name>
    <dbReference type="NCBI Taxonomy" id="2951"/>
    <lineage>
        <taxon>Eukaryota</taxon>
        <taxon>Sar</taxon>
        <taxon>Alveolata</taxon>
        <taxon>Dinophyceae</taxon>
        <taxon>Suessiales</taxon>
        <taxon>Symbiodiniaceae</taxon>
        <taxon>Symbiodinium</taxon>
    </lineage>
</organism>
<dbReference type="SUPFAM" id="SSF47203">
    <property type="entry name" value="Acyl-CoA dehydrogenase C-terminal domain-like"/>
    <property type="match status" value="1"/>
</dbReference>
<dbReference type="InterPro" id="IPR009100">
    <property type="entry name" value="AcylCoA_DH/oxidase_NM_dom_sf"/>
</dbReference>
<dbReference type="OMA" id="IEDCFKW"/>